<dbReference type="SMART" id="SM00322">
    <property type="entry name" value="KH"/>
    <property type="match status" value="1"/>
</dbReference>
<dbReference type="InterPro" id="IPR027408">
    <property type="entry name" value="PNPase/RNase_PH_dom_sf"/>
</dbReference>
<keyword evidence="2" id="KW-0548">Nucleotidyltransferase</keyword>
<name>A0A3C1KJZ9_9GAMM</name>
<dbReference type="GO" id="GO:0006402">
    <property type="term" value="P:mRNA catabolic process"/>
    <property type="evidence" value="ECO:0007669"/>
    <property type="project" value="InterPro"/>
</dbReference>
<evidence type="ECO:0000256" key="1">
    <source>
        <dbReference type="ARBA" id="ARBA00022679"/>
    </source>
</evidence>
<accession>A0A3C1KJZ9</accession>
<dbReference type="Gene3D" id="3.30.230.70">
    <property type="entry name" value="GHMP Kinase, N-terminal domain"/>
    <property type="match status" value="1"/>
</dbReference>
<dbReference type="PROSITE" id="PS50084">
    <property type="entry name" value="KH_TYPE_1"/>
    <property type="match status" value="1"/>
</dbReference>
<protein>
    <submittedName>
        <fullName evidence="7">Polyribonucleotide nucleotidyltransferase</fullName>
    </submittedName>
</protein>
<evidence type="ECO:0000259" key="6">
    <source>
        <dbReference type="PROSITE" id="PS50126"/>
    </source>
</evidence>
<evidence type="ECO:0000313" key="8">
    <source>
        <dbReference type="Proteomes" id="UP000259273"/>
    </source>
</evidence>
<dbReference type="Pfam" id="PF00575">
    <property type="entry name" value="S1"/>
    <property type="match status" value="1"/>
</dbReference>
<dbReference type="EMBL" id="DMND01000043">
    <property type="protein sequence ID" value="HAN26556.1"/>
    <property type="molecule type" value="Genomic_DNA"/>
</dbReference>
<dbReference type="PANTHER" id="PTHR11252:SF0">
    <property type="entry name" value="POLYRIBONUCLEOTIDE NUCLEOTIDYLTRANSFERASE 1, MITOCHONDRIAL"/>
    <property type="match status" value="1"/>
</dbReference>
<proteinExistence type="predicted"/>
<dbReference type="Proteomes" id="UP000259273">
    <property type="component" value="Unassembled WGS sequence"/>
</dbReference>
<dbReference type="InterPro" id="IPR012340">
    <property type="entry name" value="NA-bd_OB-fold"/>
</dbReference>
<dbReference type="Pfam" id="PF00013">
    <property type="entry name" value="KH_1"/>
    <property type="match status" value="1"/>
</dbReference>
<dbReference type="InterPro" id="IPR004087">
    <property type="entry name" value="KH_dom"/>
</dbReference>
<dbReference type="GO" id="GO:0004654">
    <property type="term" value="F:polyribonucleotide nucleotidyltransferase activity"/>
    <property type="evidence" value="ECO:0007669"/>
    <property type="project" value="InterPro"/>
</dbReference>
<dbReference type="Gene3D" id="3.30.1370.10">
    <property type="entry name" value="K Homology domain, type 1"/>
    <property type="match status" value="1"/>
</dbReference>
<dbReference type="SUPFAM" id="SSF50249">
    <property type="entry name" value="Nucleic acid-binding proteins"/>
    <property type="match status" value="1"/>
</dbReference>
<sequence length="222" mass="23728">LGDMDFKVAGTAAGVTALQMDIKIEGINEQIMEIALQQAQQARLHILGQMNAVLAEPRQVLSDNAPSMLTLKVDSDKIRDIIGKGGATIRSITEASGATVDIDDDGTVRVFGQDKAARDKAVAMIEEITAEAEVGAVYKGTVARIVDFGAFVNILPGKDGLVHISQIAHQRVENVSDYLKEGQEVEVKVLDVDQRGRIKLSIKELLEDDAGSDVESGSSDEG</sequence>
<dbReference type="InterPro" id="IPR036345">
    <property type="entry name" value="ExoRNase_PH_dom2_sf"/>
</dbReference>
<gene>
    <name evidence="7" type="ORF">DCP75_02290</name>
</gene>
<evidence type="ECO:0000256" key="2">
    <source>
        <dbReference type="ARBA" id="ARBA00022695"/>
    </source>
</evidence>
<dbReference type="PANTHER" id="PTHR11252">
    <property type="entry name" value="POLYRIBONUCLEOTIDE NUCLEOTIDYLTRANSFERASE"/>
    <property type="match status" value="1"/>
</dbReference>
<dbReference type="InterPro" id="IPR036612">
    <property type="entry name" value="KH_dom_type_1_sf"/>
</dbReference>
<evidence type="ECO:0000256" key="3">
    <source>
        <dbReference type="ARBA" id="ARBA00022842"/>
    </source>
</evidence>
<evidence type="ECO:0000313" key="7">
    <source>
        <dbReference type="EMBL" id="HAN26556.1"/>
    </source>
</evidence>
<keyword evidence="4 5" id="KW-0694">RNA-binding</keyword>
<dbReference type="SUPFAM" id="SSF55666">
    <property type="entry name" value="Ribonuclease PH domain 2-like"/>
    <property type="match status" value="1"/>
</dbReference>
<evidence type="ECO:0000256" key="4">
    <source>
        <dbReference type="ARBA" id="ARBA00022884"/>
    </source>
</evidence>
<dbReference type="FunFam" id="3.30.1370.10:FF:000001">
    <property type="entry name" value="Polyribonucleotide nucleotidyltransferase"/>
    <property type="match status" value="1"/>
</dbReference>
<dbReference type="InterPro" id="IPR003029">
    <property type="entry name" value="S1_domain"/>
</dbReference>
<feature type="domain" description="S1 motif" evidence="6">
    <location>
        <begin position="135"/>
        <end position="203"/>
    </location>
</feature>
<dbReference type="GO" id="GO:0005829">
    <property type="term" value="C:cytosol"/>
    <property type="evidence" value="ECO:0007669"/>
    <property type="project" value="TreeGrafter"/>
</dbReference>
<dbReference type="Gene3D" id="2.40.50.140">
    <property type="entry name" value="Nucleic acid-binding proteins"/>
    <property type="match status" value="1"/>
</dbReference>
<dbReference type="SMART" id="SM00316">
    <property type="entry name" value="S1"/>
    <property type="match status" value="1"/>
</dbReference>
<dbReference type="PROSITE" id="PS50126">
    <property type="entry name" value="S1"/>
    <property type="match status" value="1"/>
</dbReference>
<dbReference type="InterPro" id="IPR004088">
    <property type="entry name" value="KH_dom_type_1"/>
</dbReference>
<keyword evidence="1 7" id="KW-0808">Transferase</keyword>
<dbReference type="CDD" id="cd04472">
    <property type="entry name" value="S1_PNPase"/>
    <property type="match status" value="1"/>
</dbReference>
<dbReference type="SUPFAM" id="SSF54791">
    <property type="entry name" value="Eukaryotic type KH-domain (KH-domain type I)"/>
    <property type="match status" value="1"/>
</dbReference>
<dbReference type="CDD" id="cd02393">
    <property type="entry name" value="KH-I_PNPase"/>
    <property type="match status" value="1"/>
</dbReference>
<dbReference type="GO" id="GO:0000175">
    <property type="term" value="F:3'-5'-RNA exonuclease activity"/>
    <property type="evidence" value="ECO:0007669"/>
    <property type="project" value="TreeGrafter"/>
</dbReference>
<comment type="caution">
    <text evidence="7">The sequence shown here is derived from an EMBL/GenBank/DDBJ whole genome shotgun (WGS) entry which is preliminary data.</text>
</comment>
<dbReference type="InterPro" id="IPR012162">
    <property type="entry name" value="PNPase"/>
</dbReference>
<evidence type="ECO:0000256" key="5">
    <source>
        <dbReference type="PROSITE-ProRule" id="PRU00117"/>
    </source>
</evidence>
<dbReference type="FunFam" id="2.40.50.140:FF:000023">
    <property type="entry name" value="Polyribonucleotide nucleotidyltransferase"/>
    <property type="match status" value="1"/>
</dbReference>
<organism evidence="7 8">
    <name type="scientific">Haliea salexigens</name>
    <dbReference type="NCBI Taxonomy" id="287487"/>
    <lineage>
        <taxon>Bacteria</taxon>
        <taxon>Pseudomonadati</taxon>
        <taxon>Pseudomonadota</taxon>
        <taxon>Gammaproteobacteria</taxon>
        <taxon>Cellvibrionales</taxon>
        <taxon>Halieaceae</taxon>
        <taxon>Haliea</taxon>
    </lineage>
</organism>
<dbReference type="AlphaFoldDB" id="A0A3C1KJZ9"/>
<keyword evidence="3" id="KW-0460">Magnesium</keyword>
<reference evidence="7 8" key="1">
    <citation type="journal article" date="2018" name="Nat. Biotechnol.">
        <title>A standardized bacterial taxonomy based on genome phylogeny substantially revises the tree of life.</title>
        <authorList>
            <person name="Parks D.H."/>
            <person name="Chuvochina M."/>
            <person name="Waite D.W."/>
            <person name="Rinke C."/>
            <person name="Skarshewski A."/>
            <person name="Chaumeil P.A."/>
            <person name="Hugenholtz P."/>
        </authorList>
    </citation>
    <scope>NUCLEOTIDE SEQUENCE [LARGE SCALE GENOMIC DNA]</scope>
    <source>
        <strain evidence="7">UBA9158</strain>
    </source>
</reference>
<feature type="non-terminal residue" evidence="7">
    <location>
        <position position="1"/>
    </location>
</feature>
<dbReference type="GO" id="GO:0003723">
    <property type="term" value="F:RNA binding"/>
    <property type="evidence" value="ECO:0007669"/>
    <property type="project" value="UniProtKB-UniRule"/>
</dbReference>